<accession>A0A6A4GLM5</accession>
<protein>
    <recommendedName>
        <fullName evidence="1">Piwi domain-containing protein</fullName>
    </recommendedName>
</protein>
<dbReference type="Proteomes" id="UP000799118">
    <property type="component" value="Unassembled WGS sequence"/>
</dbReference>
<keyword evidence="3" id="KW-1185">Reference proteome</keyword>
<gene>
    <name evidence="2" type="ORF">BT96DRAFT_839594</name>
</gene>
<dbReference type="PANTHER" id="PTHR22891">
    <property type="entry name" value="EUKARYOTIC TRANSLATION INITIATION FACTOR 2C"/>
    <property type="match status" value="1"/>
</dbReference>
<evidence type="ECO:0000259" key="1">
    <source>
        <dbReference type="PROSITE" id="PS50822"/>
    </source>
</evidence>
<reference evidence="2" key="1">
    <citation type="journal article" date="2019" name="Environ. Microbiol.">
        <title>Fungal ecological strategies reflected in gene transcription - a case study of two litter decomposers.</title>
        <authorList>
            <person name="Barbi F."/>
            <person name="Kohler A."/>
            <person name="Barry K."/>
            <person name="Baskaran P."/>
            <person name="Daum C."/>
            <person name="Fauchery L."/>
            <person name="Ihrmark K."/>
            <person name="Kuo A."/>
            <person name="LaButti K."/>
            <person name="Lipzen A."/>
            <person name="Morin E."/>
            <person name="Grigoriev I.V."/>
            <person name="Henrissat B."/>
            <person name="Lindahl B."/>
            <person name="Martin F."/>
        </authorList>
    </citation>
    <scope>NUCLEOTIDE SEQUENCE</scope>
    <source>
        <strain evidence="2">JB14</strain>
    </source>
</reference>
<organism evidence="2 3">
    <name type="scientific">Gymnopus androsaceus JB14</name>
    <dbReference type="NCBI Taxonomy" id="1447944"/>
    <lineage>
        <taxon>Eukaryota</taxon>
        <taxon>Fungi</taxon>
        <taxon>Dikarya</taxon>
        <taxon>Basidiomycota</taxon>
        <taxon>Agaricomycotina</taxon>
        <taxon>Agaricomycetes</taxon>
        <taxon>Agaricomycetidae</taxon>
        <taxon>Agaricales</taxon>
        <taxon>Marasmiineae</taxon>
        <taxon>Omphalotaceae</taxon>
        <taxon>Gymnopus</taxon>
    </lineage>
</organism>
<dbReference type="InterPro" id="IPR003165">
    <property type="entry name" value="Piwi"/>
</dbReference>
<dbReference type="SUPFAM" id="SSF53098">
    <property type="entry name" value="Ribonuclease H-like"/>
    <property type="match status" value="1"/>
</dbReference>
<sequence>GPNLIVIVLPKGGNEIYTAVKHFSDITMGVATQCLKLSKCFHAKAQYFANVCLKINVKLGGINTVPDIPGYHNLYHSVQTLADPNNPTIGMGVDIIHPAPGCNGCPLFTSLVASVDSNNAK</sequence>
<dbReference type="EMBL" id="ML769901">
    <property type="protein sequence ID" value="KAE9386207.1"/>
    <property type="molecule type" value="Genomic_DNA"/>
</dbReference>
<dbReference type="InterPro" id="IPR012337">
    <property type="entry name" value="RNaseH-like_sf"/>
</dbReference>
<dbReference type="AlphaFoldDB" id="A0A6A4GLM5"/>
<evidence type="ECO:0000313" key="3">
    <source>
        <dbReference type="Proteomes" id="UP000799118"/>
    </source>
</evidence>
<dbReference type="PROSITE" id="PS50822">
    <property type="entry name" value="PIWI"/>
    <property type="match status" value="1"/>
</dbReference>
<feature type="non-terminal residue" evidence="2">
    <location>
        <position position="1"/>
    </location>
</feature>
<name>A0A6A4GLM5_9AGAR</name>
<evidence type="ECO:0000313" key="2">
    <source>
        <dbReference type="EMBL" id="KAE9386207.1"/>
    </source>
</evidence>
<dbReference type="Gene3D" id="3.40.50.2300">
    <property type="match status" value="1"/>
</dbReference>
<feature type="domain" description="Piwi" evidence="1">
    <location>
        <begin position="4"/>
        <end position="121"/>
    </location>
</feature>
<dbReference type="GO" id="GO:0003676">
    <property type="term" value="F:nucleic acid binding"/>
    <property type="evidence" value="ECO:0007669"/>
    <property type="project" value="InterPro"/>
</dbReference>
<proteinExistence type="predicted"/>
<dbReference type="OrthoDB" id="3265255at2759"/>
<dbReference type="Pfam" id="PF02171">
    <property type="entry name" value="Piwi"/>
    <property type="match status" value="1"/>
</dbReference>